<evidence type="ECO:0000256" key="1">
    <source>
        <dbReference type="ARBA" id="ARBA00004123"/>
    </source>
</evidence>
<dbReference type="InterPro" id="IPR015300">
    <property type="entry name" value="DNA-bd_pseudobarrel_sf"/>
</dbReference>
<dbReference type="Gene3D" id="2.40.330.10">
    <property type="entry name" value="DNA-binding pseudobarrel domain"/>
    <property type="match status" value="1"/>
</dbReference>
<accession>A0A2I0VMI5</accession>
<evidence type="ECO:0000256" key="3">
    <source>
        <dbReference type="ARBA" id="ARBA00023125"/>
    </source>
</evidence>
<evidence type="ECO:0000313" key="6">
    <source>
        <dbReference type="EMBL" id="PKU64621.1"/>
    </source>
</evidence>
<evidence type="ECO:0000256" key="5">
    <source>
        <dbReference type="ARBA" id="ARBA00023242"/>
    </source>
</evidence>
<keyword evidence="2" id="KW-0805">Transcription regulation</keyword>
<reference evidence="6 7" key="1">
    <citation type="journal article" date="2016" name="Sci. Rep.">
        <title>The Dendrobium catenatum Lindl. genome sequence provides insights into polysaccharide synthase, floral development and adaptive evolution.</title>
        <authorList>
            <person name="Zhang G.Q."/>
            <person name="Xu Q."/>
            <person name="Bian C."/>
            <person name="Tsai W.C."/>
            <person name="Yeh C.M."/>
            <person name="Liu K.W."/>
            <person name="Yoshida K."/>
            <person name="Zhang L.S."/>
            <person name="Chang S.B."/>
            <person name="Chen F."/>
            <person name="Shi Y."/>
            <person name="Su Y.Y."/>
            <person name="Zhang Y.Q."/>
            <person name="Chen L.J."/>
            <person name="Yin Y."/>
            <person name="Lin M."/>
            <person name="Huang H."/>
            <person name="Deng H."/>
            <person name="Wang Z.W."/>
            <person name="Zhu S.L."/>
            <person name="Zhao X."/>
            <person name="Deng C."/>
            <person name="Niu S.C."/>
            <person name="Huang J."/>
            <person name="Wang M."/>
            <person name="Liu G.H."/>
            <person name="Yang H.J."/>
            <person name="Xiao X.J."/>
            <person name="Hsiao Y.Y."/>
            <person name="Wu W.L."/>
            <person name="Chen Y.Y."/>
            <person name="Mitsuda N."/>
            <person name="Ohme-Takagi M."/>
            <person name="Luo Y.B."/>
            <person name="Van de Peer Y."/>
            <person name="Liu Z.J."/>
        </authorList>
    </citation>
    <scope>NUCLEOTIDE SEQUENCE [LARGE SCALE GENOMIC DNA]</scope>
    <source>
        <tissue evidence="6">The whole plant</tissue>
    </source>
</reference>
<dbReference type="PANTHER" id="PTHR34397">
    <property type="entry name" value="OS05G0237600 PROTEIN"/>
    <property type="match status" value="1"/>
</dbReference>
<organism evidence="6 7">
    <name type="scientific">Dendrobium catenatum</name>
    <dbReference type="NCBI Taxonomy" id="906689"/>
    <lineage>
        <taxon>Eukaryota</taxon>
        <taxon>Viridiplantae</taxon>
        <taxon>Streptophyta</taxon>
        <taxon>Embryophyta</taxon>
        <taxon>Tracheophyta</taxon>
        <taxon>Spermatophyta</taxon>
        <taxon>Magnoliopsida</taxon>
        <taxon>Liliopsida</taxon>
        <taxon>Asparagales</taxon>
        <taxon>Orchidaceae</taxon>
        <taxon>Epidendroideae</taxon>
        <taxon>Malaxideae</taxon>
        <taxon>Dendrobiinae</taxon>
        <taxon>Dendrobium</taxon>
    </lineage>
</organism>
<dbReference type="PANTHER" id="PTHR34397:SF22">
    <property type="entry name" value="OS05G0237600 PROTEIN"/>
    <property type="match status" value="1"/>
</dbReference>
<keyword evidence="5" id="KW-0539">Nucleus</keyword>
<dbReference type="GO" id="GO:0005634">
    <property type="term" value="C:nucleus"/>
    <property type="evidence" value="ECO:0007669"/>
    <property type="project" value="UniProtKB-SubCell"/>
</dbReference>
<proteinExistence type="predicted"/>
<name>A0A2I0VMI5_9ASPA</name>
<evidence type="ECO:0000313" key="7">
    <source>
        <dbReference type="Proteomes" id="UP000233837"/>
    </source>
</evidence>
<evidence type="ECO:0008006" key="8">
    <source>
        <dbReference type="Google" id="ProtNLM"/>
    </source>
</evidence>
<gene>
    <name evidence="6" type="ORF">MA16_Dca015882</name>
</gene>
<comment type="subcellular location">
    <subcellularLocation>
        <location evidence="1">Nucleus</location>
    </subcellularLocation>
</comment>
<keyword evidence="4" id="KW-0804">Transcription</keyword>
<evidence type="ECO:0000256" key="4">
    <source>
        <dbReference type="ARBA" id="ARBA00023163"/>
    </source>
</evidence>
<dbReference type="AlphaFoldDB" id="A0A2I0VMI5"/>
<dbReference type="EMBL" id="KZ503407">
    <property type="protein sequence ID" value="PKU64621.1"/>
    <property type="molecule type" value="Genomic_DNA"/>
</dbReference>
<sequence>MNGEWVLVAEKMLQASDLNTNQNRLLLRRCDAQKRLLPLLRQSELEAVMNSNGGLNIEISTANCDIVFEVQFKHWGSSKGFIFNGRGWRNLRSHFKEMLTEGNILRFYRFRGDGEGEEGRDRKLQMRMVVVPSSEMMKAADILVSFRRKRPSAISAG</sequence>
<dbReference type="GO" id="GO:0003677">
    <property type="term" value="F:DNA binding"/>
    <property type="evidence" value="ECO:0007669"/>
    <property type="project" value="UniProtKB-KW"/>
</dbReference>
<reference evidence="6 7" key="2">
    <citation type="journal article" date="2017" name="Nature">
        <title>The Apostasia genome and the evolution of orchids.</title>
        <authorList>
            <person name="Zhang G.Q."/>
            <person name="Liu K.W."/>
            <person name="Li Z."/>
            <person name="Lohaus R."/>
            <person name="Hsiao Y.Y."/>
            <person name="Niu S.C."/>
            <person name="Wang J.Y."/>
            <person name="Lin Y.C."/>
            <person name="Xu Q."/>
            <person name="Chen L.J."/>
            <person name="Yoshida K."/>
            <person name="Fujiwara S."/>
            <person name="Wang Z.W."/>
            <person name="Zhang Y.Q."/>
            <person name="Mitsuda N."/>
            <person name="Wang M."/>
            <person name="Liu G.H."/>
            <person name="Pecoraro L."/>
            <person name="Huang H.X."/>
            <person name="Xiao X.J."/>
            <person name="Lin M."/>
            <person name="Wu X.Y."/>
            <person name="Wu W.L."/>
            <person name="Chen Y.Y."/>
            <person name="Chang S.B."/>
            <person name="Sakamoto S."/>
            <person name="Ohme-Takagi M."/>
            <person name="Yagi M."/>
            <person name="Zeng S.J."/>
            <person name="Shen C.Y."/>
            <person name="Yeh C.M."/>
            <person name="Luo Y.B."/>
            <person name="Tsai W.C."/>
            <person name="Van de Peer Y."/>
            <person name="Liu Z.J."/>
        </authorList>
    </citation>
    <scope>NUCLEOTIDE SEQUENCE [LARGE SCALE GENOMIC DNA]</scope>
    <source>
        <tissue evidence="6">The whole plant</tissue>
    </source>
</reference>
<evidence type="ECO:0000256" key="2">
    <source>
        <dbReference type="ARBA" id="ARBA00023015"/>
    </source>
</evidence>
<dbReference type="Proteomes" id="UP000233837">
    <property type="component" value="Unassembled WGS sequence"/>
</dbReference>
<protein>
    <recommendedName>
        <fullName evidence="8">B3 domain-containing protein</fullName>
    </recommendedName>
</protein>
<keyword evidence="3" id="KW-0238">DNA-binding</keyword>
<keyword evidence="7" id="KW-1185">Reference proteome</keyword>